<evidence type="ECO:0000313" key="9">
    <source>
        <dbReference type="Proteomes" id="UP001447188"/>
    </source>
</evidence>
<keyword evidence="9" id="KW-1185">Reference proteome</keyword>
<dbReference type="EMBL" id="JBBBZM010000345">
    <property type="protein sequence ID" value="KAL0630899.1"/>
    <property type="molecule type" value="Genomic_DNA"/>
</dbReference>
<dbReference type="Pfam" id="PF01565">
    <property type="entry name" value="FAD_binding_4"/>
    <property type="match status" value="1"/>
</dbReference>
<evidence type="ECO:0000256" key="2">
    <source>
        <dbReference type="ARBA" id="ARBA00005466"/>
    </source>
</evidence>
<dbReference type="InterPro" id="IPR016169">
    <property type="entry name" value="FAD-bd_PCMH_sub2"/>
</dbReference>
<accession>A0ABR3G4P4</accession>
<dbReference type="Pfam" id="PF08031">
    <property type="entry name" value="BBE"/>
    <property type="match status" value="1"/>
</dbReference>
<comment type="cofactor">
    <cofactor evidence="1">
        <name>FAD</name>
        <dbReference type="ChEBI" id="CHEBI:57692"/>
    </cofactor>
</comment>
<dbReference type="PROSITE" id="PS00862">
    <property type="entry name" value="OX2_COVAL_FAD"/>
    <property type="match status" value="1"/>
</dbReference>
<dbReference type="InterPro" id="IPR050416">
    <property type="entry name" value="FAD-linked_Oxidoreductase"/>
</dbReference>
<reference evidence="8 9" key="1">
    <citation type="submission" date="2024-02" db="EMBL/GenBank/DDBJ databases">
        <title>Discinaceae phylogenomics.</title>
        <authorList>
            <person name="Dirks A.C."/>
            <person name="James T.Y."/>
        </authorList>
    </citation>
    <scope>NUCLEOTIDE SEQUENCE [LARGE SCALE GENOMIC DNA]</scope>
    <source>
        <strain evidence="8 9">ACD0624</strain>
    </source>
</reference>
<evidence type="ECO:0000259" key="7">
    <source>
        <dbReference type="PROSITE" id="PS51387"/>
    </source>
</evidence>
<feature type="domain" description="FAD-binding PCMH-type" evidence="7">
    <location>
        <begin position="54"/>
        <end position="223"/>
    </location>
</feature>
<evidence type="ECO:0000256" key="1">
    <source>
        <dbReference type="ARBA" id="ARBA00001974"/>
    </source>
</evidence>
<evidence type="ECO:0000313" key="8">
    <source>
        <dbReference type="EMBL" id="KAL0630899.1"/>
    </source>
</evidence>
<keyword evidence="6" id="KW-0732">Signal</keyword>
<evidence type="ECO:0000256" key="5">
    <source>
        <dbReference type="ARBA" id="ARBA00023002"/>
    </source>
</evidence>
<sequence>MHSLSLLSFVLPLVSAFNSYRWPLNDCLNDHNVPLLLASSVGWAEEIEPYNLRFALTPNVVTIPRNVADVQAAVRCAYDAGIKVTVRSGGHSYGAYGLYGTMVLDLSEFQDVTLDSSNIASVGGGVRLGNMATKIFNLGQRALPHGTCPGVGVGGHGTLGGFGYSSRYWGLLVDTIVKFDVVHADGTFESVTATSNPDLFWALRGAGPGFAIVVTFYFETLPAPEENINWSYTYTFSSAYYAAISFEFATNWAYQNAPKELGFGIFVSANQFVVQGVYPGSIAALDDILDPLLAEMISLNEGKTPESSVQSYNWIDSLTVLGGGHLETPPEGDHSHDTFYVKSLDTHQCTPLSYAALESLFTYLYTTTPPSNSEWFIIANLYGGSDSVITSFPPSTDPASTSSYAGRDTGYVWQLYGYTEDSLPPFNVDIISFVKGMVDALGDEGDLPAYAPYADTELTQEEAQVRYWGGGVDRLKAIKAAVDPTGILYNPQGF</sequence>
<proteinExistence type="inferred from homology"/>
<dbReference type="Gene3D" id="3.30.465.10">
    <property type="match status" value="1"/>
</dbReference>
<dbReference type="PROSITE" id="PS51387">
    <property type="entry name" value="FAD_PCMH"/>
    <property type="match status" value="1"/>
</dbReference>
<dbReference type="InterPro" id="IPR012951">
    <property type="entry name" value="BBE"/>
</dbReference>
<keyword evidence="4" id="KW-0274">FAD</keyword>
<dbReference type="Gene3D" id="3.40.462.20">
    <property type="match status" value="1"/>
</dbReference>
<comment type="similarity">
    <text evidence="2">Belongs to the oxygen-dependent FAD-linked oxidoreductase family.</text>
</comment>
<dbReference type="SUPFAM" id="SSF56176">
    <property type="entry name" value="FAD-binding/transporter-associated domain-like"/>
    <property type="match status" value="1"/>
</dbReference>
<keyword evidence="3" id="KW-0285">Flavoprotein</keyword>
<evidence type="ECO:0000256" key="6">
    <source>
        <dbReference type="SAM" id="SignalP"/>
    </source>
</evidence>
<gene>
    <name evidence="8" type="ORF">Q9L58_010247</name>
</gene>
<feature type="chain" id="PRO_5047522469" description="FAD-binding PCMH-type domain-containing protein" evidence="6">
    <location>
        <begin position="17"/>
        <end position="494"/>
    </location>
</feature>
<dbReference type="InterPro" id="IPR006093">
    <property type="entry name" value="Oxy_OxRdtase_FAD_BS"/>
</dbReference>
<evidence type="ECO:0000256" key="4">
    <source>
        <dbReference type="ARBA" id="ARBA00022827"/>
    </source>
</evidence>
<protein>
    <recommendedName>
        <fullName evidence="7">FAD-binding PCMH-type domain-containing protein</fullName>
    </recommendedName>
</protein>
<keyword evidence="5" id="KW-0560">Oxidoreductase</keyword>
<dbReference type="InterPro" id="IPR036318">
    <property type="entry name" value="FAD-bd_PCMH-like_sf"/>
</dbReference>
<dbReference type="Proteomes" id="UP001447188">
    <property type="component" value="Unassembled WGS sequence"/>
</dbReference>
<comment type="caution">
    <text evidence="8">The sequence shown here is derived from an EMBL/GenBank/DDBJ whole genome shotgun (WGS) entry which is preliminary data.</text>
</comment>
<organism evidence="8 9">
    <name type="scientific">Discina gigas</name>
    <dbReference type="NCBI Taxonomy" id="1032678"/>
    <lineage>
        <taxon>Eukaryota</taxon>
        <taxon>Fungi</taxon>
        <taxon>Dikarya</taxon>
        <taxon>Ascomycota</taxon>
        <taxon>Pezizomycotina</taxon>
        <taxon>Pezizomycetes</taxon>
        <taxon>Pezizales</taxon>
        <taxon>Discinaceae</taxon>
        <taxon>Discina</taxon>
    </lineage>
</organism>
<dbReference type="InterPro" id="IPR016166">
    <property type="entry name" value="FAD-bd_PCMH"/>
</dbReference>
<evidence type="ECO:0000256" key="3">
    <source>
        <dbReference type="ARBA" id="ARBA00022630"/>
    </source>
</evidence>
<feature type="signal peptide" evidence="6">
    <location>
        <begin position="1"/>
        <end position="16"/>
    </location>
</feature>
<name>A0ABR3G4P4_9PEZI</name>
<dbReference type="PANTHER" id="PTHR42973">
    <property type="entry name" value="BINDING OXIDOREDUCTASE, PUTATIVE (AFU_ORTHOLOGUE AFUA_1G17690)-RELATED"/>
    <property type="match status" value="1"/>
</dbReference>
<dbReference type="PANTHER" id="PTHR42973:SF39">
    <property type="entry name" value="FAD-BINDING PCMH-TYPE DOMAIN-CONTAINING PROTEIN"/>
    <property type="match status" value="1"/>
</dbReference>
<dbReference type="InterPro" id="IPR006094">
    <property type="entry name" value="Oxid_FAD_bind_N"/>
</dbReference>